<evidence type="ECO:0000313" key="3">
    <source>
        <dbReference type="Proteomes" id="UP001497480"/>
    </source>
</evidence>
<protein>
    <recommendedName>
        <fullName evidence="1">Transposase-associated domain-containing protein</fullName>
    </recommendedName>
</protein>
<gene>
    <name evidence="2" type="ORF">LLUT_LOCUS4088</name>
</gene>
<dbReference type="PANTHER" id="PTHR10775:SF190">
    <property type="entry name" value="TNP2-LIKE TRANSPOSON PROTEIN"/>
    <property type="match status" value="1"/>
</dbReference>
<evidence type="ECO:0000313" key="2">
    <source>
        <dbReference type="EMBL" id="CAL0303028.1"/>
    </source>
</evidence>
<dbReference type="Proteomes" id="UP001497480">
    <property type="component" value="Unassembled WGS sequence"/>
</dbReference>
<accession>A0AAV1W1C9</accession>
<dbReference type="Pfam" id="PF02992">
    <property type="entry name" value="Transposase_21"/>
    <property type="match status" value="1"/>
</dbReference>
<name>A0AAV1W1C9_LUPLU</name>
<organism evidence="2 3">
    <name type="scientific">Lupinus luteus</name>
    <name type="common">European yellow lupine</name>
    <dbReference type="NCBI Taxonomy" id="3873"/>
    <lineage>
        <taxon>Eukaryota</taxon>
        <taxon>Viridiplantae</taxon>
        <taxon>Streptophyta</taxon>
        <taxon>Embryophyta</taxon>
        <taxon>Tracheophyta</taxon>
        <taxon>Spermatophyta</taxon>
        <taxon>Magnoliopsida</taxon>
        <taxon>eudicotyledons</taxon>
        <taxon>Gunneridae</taxon>
        <taxon>Pentapetalae</taxon>
        <taxon>rosids</taxon>
        <taxon>fabids</taxon>
        <taxon>Fabales</taxon>
        <taxon>Fabaceae</taxon>
        <taxon>Papilionoideae</taxon>
        <taxon>50 kb inversion clade</taxon>
        <taxon>genistoids sensu lato</taxon>
        <taxon>core genistoids</taxon>
        <taxon>Genisteae</taxon>
        <taxon>Lupinus</taxon>
    </lineage>
</organism>
<reference evidence="2 3" key="1">
    <citation type="submission" date="2024-03" db="EMBL/GenBank/DDBJ databases">
        <authorList>
            <person name="Martinez-Hernandez J."/>
        </authorList>
    </citation>
    <scope>NUCLEOTIDE SEQUENCE [LARGE SCALE GENOMIC DNA]</scope>
</reference>
<keyword evidence="3" id="KW-1185">Reference proteome</keyword>
<feature type="domain" description="Transposase-associated" evidence="1">
    <location>
        <begin position="3"/>
        <end position="76"/>
    </location>
</feature>
<dbReference type="InterPro" id="IPR004242">
    <property type="entry name" value="Transposase_21"/>
</dbReference>
<dbReference type="AlphaFoldDB" id="A0AAV1W1C9"/>
<dbReference type="Pfam" id="PF13963">
    <property type="entry name" value="Transpos_assoc"/>
    <property type="match status" value="1"/>
</dbReference>
<proteinExistence type="predicted"/>
<comment type="caution">
    <text evidence="2">The sequence shown here is derived from an EMBL/GenBank/DDBJ whole genome shotgun (WGS) entry which is preliminary data.</text>
</comment>
<dbReference type="EMBL" id="CAXHTB010000003">
    <property type="protein sequence ID" value="CAL0303028.1"/>
    <property type="molecule type" value="Genomic_DNA"/>
</dbReference>
<dbReference type="PANTHER" id="PTHR10775">
    <property type="entry name" value="OS08G0208400 PROTEIN"/>
    <property type="match status" value="1"/>
</dbReference>
<sequence length="598" mass="69865">MDKEWIKLPRYSSEYIDGVEFFLNYAYTNGKPQGGEILCPCAKCHNTCWEVRAIVYDHLIGYGFEKGYDVWVRHGEVLKDMYLDGLLHDTFRDVAEEYELNKGPNDDAKKFYNLIEEAQQDLYPGCKNFSTLSFTIRLYLLKCLHGWSNASFTSLLGLLREAMPHLNIPDSLYKTRCMIRDLGLDYEKIDACPNDCMLYWKDHKNDYFFHVCGASRYTKSSSENDENKNSHKIPAKVLRYFPLIPRLQRLFMCSKTASSLRWHEEERPKDGKLRHPADGEAWKDFDKRHPEFAIDSRNIRLGLASDGFNPFRSMNLSHSTWPVVLIPYNFPPWWCMKAEYSILSLIIPGPKSPGNDIDVYLQPLVDDLKVLWESGVETYDASKNQTFHMRAALIWTINDFPAYAMLSGWSTKGKLACPCCNYETNSAYLMHSRKMCYMDNRIFLPMDHEYRSNTKAFNGRKEFRPPSHLLEVEEDKYGLICVYFKKICYKNHPFVLASQVKQCFYIQDPLNSDRNYVLKNIPRDYFDMKEESHLNIKESYQNEPPDHALNLSIVDERSGFELVRGDLPPIIVENPLLVPNEIQSEDSDHDDTLWDYIE</sequence>
<evidence type="ECO:0000259" key="1">
    <source>
        <dbReference type="Pfam" id="PF13963"/>
    </source>
</evidence>
<dbReference type="InterPro" id="IPR029480">
    <property type="entry name" value="Transpos_assoc"/>
</dbReference>